<dbReference type="AlphaFoldDB" id="A0A5P1FB89"/>
<evidence type="ECO:0000313" key="2">
    <source>
        <dbReference type="Proteomes" id="UP000243459"/>
    </source>
</evidence>
<name>A0A5P1FB89_ASPOF</name>
<organism evidence="1 2">
    <name type="scientific">Asparagus officinalis</name>
    <name type="common">Garden asparagus</name>
    <dbReference type="NCBI Taxonomy" id="4686"/>
    <lineage>
        <taxon>Eukaryota</taxon>
        <taxon>Viridiplantae</taxon>
        <taxon>Streptophyta</taxon>
        <taxon>Embryophyta</taxon>
        <taxon>Tracheophyta</taxon>
        <taxon>Spermatophyta</taxon>
        <taxon>Magnoliopsida</taxon>
        <taxon>Liliopsida</taxon>
        <taxon>Asparagales</taxon>
        <taxon>Asparagaceae</taxon>
        <taxon>Asparagoideae</taxon>
        <taxon>Asparagus</taxon>
    </lineage>
</organism>
<reference evidence="2" key="1">
    <citation type="journal article" date="2017" name="Nat. Commun.">
        <title>The asparagus genome sheds light on the origin and evolution of a young Y chromosome.</title>
        <authorList>
            <person name="Harkess A."/>
            <person name="Zhou J."/>
            <person name="Xu C."/>
            <person name="Bowers J.E."/>
            <person name="Van der Hulst R."/>
            <person name="Ayyampalayam S."/>
            <person name="Mercati F."/>
            <person name="Riccardi P."/>
            <person name="McKain M.R."/>
            <person name="Kakrana A."/>
            <person name="Tang H."/>
            <person name="Ray J."/>
            <person name="Groenendijk J."/>
            <person name="Arikit S."/>
            <person name="Mathioni S.M."/>
            <person name="Nakano M."/>
            <person name="Shan H."/>
            <person name="Telgmann-Rauber A."/>
            <person name="Kanno A."/>
            <person name="Yue Z."/>
            <person name="Chen H."/>
            <person name="Li W."/>
            <person name="Chen Y."/>
            <person name="Xu X."/>
            <person name="Zhang Y."/>
            <person name="Luo S."/>
            <person name="Chen H."/>
            <person name="Gao J."/>
            <person name="Mao Z."/>
            <person name="Pires J.C."/>
            <person name="Luo M."/>
            <person name="Kudrna D."/>
            <person name="Wing R.A."/>
            <person name="Meyers B.C."/>
            <person name="Yi K."/>
            <person name="Kong H."/>
            <person name="Lavrijsen P."/>
            <person name="Sunseri F."/>
            <person name="Falavigna A."/>
            <person name="Ye Y."/>
            <person name="Leebens-Mack J.H."/>
            <person name="Chen G."/>
        </authorList>
    </citation>
    <scope>NUCLEOTIDE SEQUENCE [LARGE SCALE GENOMIC DNA]</scope>
    <source>
        <strain evidence="2">cv. DH0086</strain>
    </source>
</reference>
<gene>
    <name evidence="1" type="ORF">A4U43_C03F18960</name>
</gene>
<proteinExistence type="predicted"/>
<evidence type="ECO:0000313" key="1">
    <source>
        <dbReference type="EMBL" id="ONK75636.1"/>
    </source>
</evidence>
<dbReference type="Gramene" id="ONK75636">
    <property type="protein sequence ID" value="ONK75636"/>
    <property type="gene ID" value="A4U43_C03F18960"/>
</dbReference>
<keyword evidence="2" id="KW-1185">Reference proteome</keyword>
<dbReference type="EMBL" id="CM007383">
    <property type="protein sequence ID" value="ONK75636.1"/>
    <property type="molecule type" value="Genomic_DNA"/>
</dbReference>
<sequence length="67" mass="7078">MGSTARFHNGVIVVASIVAPKAGIEIKVLSLDISKYGGPNPILNVKLNVNPLFVQICGSHNSFDNAM</sequence>
<protein>
    <submittedName>
        <fullName evidence="1">Uncharacterized protein</fullName>
    </submittedName>
</protein>
<dbReference type="Proteomes" id="UP000243459">
    <property type="component" value="Chromosome 3"/>
</dbReference>
<accession>A0A5P1FB89</accession>